<evidence type="ECO:0000313" key="2">
    <source>
        <dbReference type="Proteomes" id="UP000004994"/>
    </source>
</evidence>
<reference evidence="1" key="2">
    <citation type="submission" date="2019-01" db="UniProtKB">
        <authorList>
            <consortium name="EnsemblPlants"/>
        </authorList>
    </citation>
    <scope>IDENTIFICATION</scope>
    <source>
        <strain evidence="1">cv. Heinz 1706</strain>
    </source>
</reference>
<evidence type="ECO:0000313" key="1">
    <source>
        <dbReference type="EnsemblPlants" id="Solyc09g056390.1.1.1"/>
    </source>
</evidence>
<dbReference type="EnsemblPlants" id="Solyc09g056390.1.1">
    <property type="protein sequence ID" value="Solyc09g056390.1.1.1"/>
    <property type="gene ID" value="Solyc09g056390.1"/>
</dbReference>
<dbReference type="InParanoid" id="A0A3Q7IY25"/>
<reference evidence="1" key="1">
    <citation type="journal article" date="2012" name="Nature">
        <title>The tomato genome sequence provides insights into fleshy fruit evolution.</title>
        <authorList>
            <consortium name="Tomato Genome Consortium"/>
        </authorList>
    </citation>
    <scope>NUCLEOTIDE SEQUENCE [LARGE SCALE GENOMIC DNA]</scope>
    <source>
        <strain evidence="1">cv. Heinz 1706</strain>
    </source>
</reference>
<dbReference type="Gramene" id="Solyc09g056390.1.1">
    <property type="protein sequence ID" value="Solyc09g056390.1.1.1"/>
    <property type="gene ID" value="Solyc09g056390.1"/>
</dbReference>
<sequence>MKNKKAKKLVSVFKIVEDPPVSFPLCPALAEEEVAFVLLSAEVAKSKIPLDFKLSGSNLCIAGLPSVTADPTCHT</sequence>
<name>A0A3Q7IY25_SOLLC</name>
<dbReference type="Proteomes" id="UP000004994">
    <property type="component" value="Chromosome 9"/>
</dbReference>
<keyword evidence="2" id="KW-1185">Reference proteome</keyword>
<dbReference type="AlphaFoldDB" id="A0A3Q7IY25"/>
<proteinExistence type="predicted"/>
<organism evidence="1">
    <name type="scientific">Solanum lycopersicum</name>
    <name type="common">Tomato</name>
    <name type="synonym">Lycopersicon esculentum</name>
    <dbReference type="NCBI Taxonomy" id="4081"/>
    <lineage>
        <taxon>Eukaryota</taxon>
        <taxon>Viridiplantae</taxon>
        <taxon>Streptophyta</taxon>
        <taxon>Embryophyta</taxon>
        <taxon>Tracheophyta</taxon>
        <taxon>Spermatophyta</taxon>
        <taxon>Magnoliopsida</taxon>
        <taxon>eudicotyledons</taxon>
        <taxon>Gunneridae</taxon>
        <taxon>Pentapetalae</taxon>
        <taxon>asterids</taxon>
        <taxon>lamiids</taxon>
        <taxon>Solanales</taxon>
        <taxon>Solanaceae</taxon>
        <taxon>Solanoideae</taxon>
        <taxon>Solaneae</taxon>
        <taxon>Solanum</taxon>
        <taxon>Solanum subgen. Lycopersicon</taxon>
    </lineage>
</organism>
<dbReference type="PaxDb" id="4081-Solyc09g056390.1.1"/>
<accession>A0A3Q7IY25</accession>
<protein>
    <submittedName>
        <fullName evidence="1">Uncharacterized protein</fullName>
    </submittedName>
</protein>